<accession>A0A381RI56</accession>
<keyword evidence="1" id="KW-0808">Transferase</keyword>
<dbReference type="InterPro" id="IPR014729">
    <property type="entry name" value="Rossmann-like_a/b/a_fold"/>
</dbReference>
<reference evidence="4" key="1">
    <citation type="submission" date="2018-05" db="EMBL/GenBank/DDBJ databases">
        <authorList>
            <person name="Lanie J.A."/>
            <person name="Ng W.-L."/>
            <person name="Kazmierczak K.M."/>
            <person name="Andrzejewski T.M."/>
            <person name="Davidsen T.M."/>
            <person name="Wayne K.J."/>
            <person name="Tettelin H."/>
            <person name="Glass J.I."/>
            <person name="Rusch D."/>
            <person name="Podicherti R."/>
            <person name="Tsui H.-C.T."/>
            <person name="Winkler M.E."/>
        </authorList>
    </citation>
    <scope>NUCLEOTIDE SEQUENCE</scope>
</reference>
<evidence type="ECO:0000256" key="2">
    <source>
        <dbReference type="ARBA" id="ARBA00022695"/>
    </source>
</evidence>
<dbReference type="AlphaFoldDB" id="A0A381RI56"/>
<name>A0A381RI56_9ZZZZ</name>
<dbReference type="InterPro" id="IPR004821">
    <property type="entry name" value="Cyt_trans-like"/>
</dbReference>
<evidence type="ECO:0000259" key="3">
    <source>
        <dbReference type="Pfam" id="PF01467"/>
    </source>
</evidence>
<organism evidence="4">
    <name type="scientific">marine metagenome</name>
    <dbReference type="NCBI Taxonomy" id="408172"/>
    <lineage>
        <taxon>unclassified sequences</taxon>
        <taxon>metagenomes</taxon>
        <taxon>ecological metagenomes</taxon>
    </lineage>
</organism>
<dbReference type="NCBIfam" id="TIGR00125">
    <property type="entry name" value="cyt_tran_rel"/>
    <property type="match status" value="1"/>
</dbReference>
<sequence length="153" mass="16791">MKLVCLGGTFDILHAGHTRLLEAALEVGESLIIGLTSDEFAASRRPTERELASYENREAELRSWFSARDALERIEIVPLVEEWGPPAGNAAIDGIVVTSETRETAERLNAHRAGKGLERLEIIEVEHLLAEDGLPVSSSHIRAGEVDAEGRRK</sequence>
<dbReference type="NCBIfam" id="NF001985">
    <property type="entry name" value="PRK00777.1"/>
    <property type="match status" value="1"/>
</dbReference>
<feature type="domain" description="Cytidyltransferase-like" evidence="3">
    <location>
        <begin position="6"/>
        <end position="143"/>
    </location>
</feature>
<keyword evidence="2" id="KW-0548">Nucleotidyltransferase</keyword>
<gene>
    <name evidence="4" type="ORF">METZ01_LOCUS43945</name>
</gene>
<dbReference type="Pfam" id="PF01467">
    <property type="entry name" value="CTP_transf_like"/>
    <property type="match status" value="1"/>
</dbReference>
<dbReference type="PANTHER" id="PTHR43793:SF1">
    <property type="entry name" value="FAD SYNTHASE"/>
    <property type="match status" value="1"/>
</dbReference>
<evidence type="ECO:0000256" key="1">
    <source>
        <dbReference type="ARBA" id="ARBA00022679"/>
    </source>
</evidence>
<dbReference type="GO" id="GO:0016779">
    <property type="term" value="F:nucleotidyltransferase activity"/>
    <property type="evidence" value="ECO:0007669"/>
    <property type="project" value="UniProtKB-KW"/>
</dbReference>
<evidence type="ECO:0000313" key="4">
    <source>
        <dbReference type="EMBL" id="SUZ91091.1"/>
    </source>
</evidence>
<dbReference type="PANTHER" id="PTHR43793">
    <property type="entry name" value="FAD SYNTHASE"/>
    <property type="match status" value="1"/>
</dbReference>
<protein>
    <recommendedName>
        <fullName evidence="3">Cytidyltransferase-like domain-containing protein</fullName>
    </recommendedName>
</protein>
<dbReference type="SUPFAM" id="SSF52374">
    <property type="entry name" value="Nucleotidylyl transferase"/>
    <property type="match status" value="1"/>
</dbReference>
<dbReference type="Gene3D" id="3.40.50.620">
    <property type="entry name" value="HUPs"/>
    <property type="match status" value="1"/>
</dbReference>
<proteinExistence type="predicted"/>
<dbReference type="EMBL" id="UINC01001947">
    <property type="protein sequence ID" value="SUZ91091.1"/>
    <property type="molecule type" value="Genomic_DNA"/>
</dbReference>
<dbReference type="InterPro" id="IPR050385">
    <property type="entry name" value="Archaeal_FAD_synthase"/>
</dbReference>